<gene>
    <name evidence="2" type="ORF">EIP75_20615</name>
</gene>
<organism evidence="2 3">
    <name type="scientific">Aquabacterium soli</name>
    <dbReference type="NCBI Taxonomy" id="2493092"/>
    <lineage>
        <taxon>Bacteria</taxon>
        <taxon>Pseudomonadati</taxon>
        <taxon>Pseudomonadota</taxon>
        <taxon>Betaproteobacteria</taxon>
        <taxon>Burkholderiales</taxon>
        <taxon>Aquabacterium</taxon>
    </lineage>
</organism>
<proteinExistence type="predicted"/>
<dbReference type="RefSeq" id="WP_125245078.1">
    <property type="nucleotide sequence ID" value="NZ_RSED01000022.1"/>
</dbReference>
<name>A0A3R8U158_9BURK</name>
<feature type="transmembrane region" description="Helical" evidence="1">
    <location>
        <begin position="64"/>
        <end position="85"/>
    </location>
</feature>
<sequence length="219" mass="23338">MSLNRPLRQLARTFLTGLLAALPLLATVAVFVWAMRLLYSWLGPHSFVGQLFVGLGLGLGGSEALGYLLGILFFAGAVFALGLLVQAELQRGLETAVNALVSRIPLVRNVYDLVRKFVDLLSQRDSDGLKSMSAVWCTFGGEGGVKVLGLLSTPEPIEMDGQLYFGVLVPTAPVPVGGGLLYVPQAWVTPADIGMDAVTSIYVSMGVTSAQHLRRPPVL</sequence>
<dbReference type="PANTHER" id="PTHR31876">
    <property type="entry name" value="COV-LIKE PROTEIN 1"/>
    <property type="match status" value="1"/>
</dbReference>
<comment type="caution">
    <text evidence="2">The sequence shown here is derived from an EMBL/GenBank/DDBJ whole genome shotgun (WGS) entry which is preliminary data.</text>
</comment>
<dbReference type="EMBL" id="RSED01000022">
    <property type="protein sequence ID" value="RRS02475.1"/>
    <property type="molecule type" value="Genomic_DNA"/>
</dbReference>
<dbReference type="OrthoDB" id="5973229at2"/>
<dbReference type="PANTHER" id="PTHR31876:SF26">
    <property type="entry name" value="PROTEIN LIKE COV 2"/>
    <property type="match status" value="1"/>
</dbReference>
<keyword evidence="1" id="KW-1133">Transmembrane helix</keyword>
<evidence type="ECO:0000256" key="1">
    <source>
        <dbReference type="SAM" id="Phobius"/>
    </source>
</evidence>
<keyword evidence="1" id="KW-0812">Transmembrane</keyword>
<feature type="transmembrane region" description="Helical" evidence="1">
    <location>
        <begin position="12"/>
        <end position="34"/>
    </location>
</feature>
<dbReference type="Pfam" id="PF04367">
    <property type="entry name" value="DUF502"/>
    <property type="match status" value="1"/>
</dbReference>
<keyword evidence="3" id="KW-1185">Reference proteome</keyword>
<evidence type="ECO:0000313" key="3">
    <source>
        <dbReference type="Proteomes" id="UP000269265"/>
    </source>
</evidence>
<evidence type="ECO:0000313" key="2">
    <source>
        <dbReference type="EMBL" id="RRS02475.1"/>
    </source>
</evidence>
<protein>
    <submittedName>
        <fullName evidence="2">DUF502 domain-containing protein</fullName>
    </submittedName>
</protein>
<dbReference type="Proteomes" id="UP000269265">
    <property type="component" value="Unassembled WGS sequence"/>
</dbReference>
<accession>A0A3R8U158</accession>
<keyword evidence="1" id="KW-0472">Membrane</keyword>
<reference evidence="2 3" key="1">
    <citation type="submission" date="2018-12" db="EMBL/GenBank/DDBJ databases">
        <title>The whole draft genome of Aquabacterium sp. SJQ9.</title>
        <authorList>
            <person name="Sun L."/>
            <person name="Gao X."/>
            <person name="Chen W."/>
            <person name="Huang K."/>
        </authorList>
    </citation>
    <scope>NUCLEOTIDE SEQUENCE [LARGE SCALE GENOMIC DNA]</scope>
    <source>
        <strain evidence="2 3">SJQ9</strain>
    </source>
</reference>
<dbReference type="AlphaFoldDB" id="A0A3R8U158"/>
<dbReference type="InterPro" id="IPR007462">
    <property type="entry name" value="COV1-like"/>
</dbReference>